<keyword evidence="1" id="KW-0472">Membrane</keyword>
<proteinExistence type="predicted"/>
<gene>
    <name evidence="3" type="ORF">KP509_28G021600</name>
</gene>
<dbReference type="GO" id="GO:0080120">
    <property type="term" value="P:CAAX-box protein maturation"/>
    <property type="evidence" value="ECO:0007669"/>
    <property type="project" value="UniProtKB-ARBA"/>
</dbReference>
<dbReference type="AlphaFoldDB" id="A0A8T2RC34"/>
<feature type="transmembrane region" description="Helical" evidence="1">
    <location>
        <begin position="211"/>
        <end position="233"/>
    </location>
</feature>
<evidence type="ECO:0000313" key="4">
    <source>
        <dbReference type="Proteomes" id="UP000825935"/>
    </source>
</evidence>
<reference evidence="3" key="1">
    <citation type="submission" date="2021-08" db="EMBL/GenBank/DDBJ databases">
        <title>WGS assembly of Ceratopteris richardii.</title>
        <authorList>
            <person name="Marchant D.B."/>
            <person name="Chen G."/>
            <person name="Jenkins J."/>
            <person name="Shu S."/>
            <person name="Leebens-Mack J."/>
            <person name="Grimwood J."/>
            <person name="Schmutz J."/>
            <person name="Soltis P."/>
            <person name="Soltis D."/>
            <person name="Chen Z.-H."/>
        </authorList>
    </citation>
    <scope>NUCLEOTIDE SEQUENCE</scope>
    <source>
        <strain evidence="3">Whitten #5841</strain>
        <tissue evidence="3">Leaf</tissue>
    </source>
</reference>
<evidence type="ECO:0000313" key="3">
    <source>
        <dbReference type="EMBL" id="KAH7293344.1"/>
    </source>
</evidence>
<dbReference type="OrthoDB" id="1913265at2759"/>
<dbReference type="EMBL" id="CM035433">
    <property type="protein sequence ID" value="KAH7293344.1"/>
    <property type="molecule type" value="Genomic_DNA"/>
</dbReference>
<comment type="caution">
    <text evidence="3">The sequence shown here is derived from an EMBL/GenBank/DDBJ whole genome shotgun (WGS) entry which is preliminary data.</text>
</comment>
<dbReference type="GO" id="GO:0004175">
    <property type="term" value="F:endopeptidase activity"/>
    <property type="evidence" value="ECO:0007669"/>
    <property type="project" value="UniProtKB-ARBA"/>
</dbReference>
<dbReference type="PANTHER" id="PTHR36736">
    <property type="entry name" value="OS03G0100030 PROTEIN"/>
    <property type="match status" value="1"/>
</dbReference>
<dbReference type="PANTHER" id="PTHR36736:SF1">
    <property type="entry name" value="OS03G0100030 PROTEIN"/>
    <property type="match status" value="1"/>
</dbReference>
<feature type="transmembrane region" description="Helical" evidence="1">
    <location>
        <begin position="359"/>
        <end position="377"/>
    </location>
</feature>
<keyword evidence="4" id="KW-1185">Reference proteome</keyword>
<organism evidence="3 4">
    <name type="scientific">Ceratopteris richardii</name>
    <name type="common">Triangle waterfern</name>
    <dbReference type="NCBI Taxonomy" id="49495"/>
    <lineage>
        <taxon>Eukaryota</taxon>
        <taxon>Viridiplantae</taxon>
        <taxon>Streptophyta</taxon>
        <taxon>Embryophyta</taxon>
        <taxon>Tracheophyta</taxon>
        <taxon>Polypodiopsida</taxon>
        <taxon>Polypodiidae</taxon>
        <taxon>Polypodiales</taxon>
        <taxon>Pteridineae</taxon>
        <taxon>Pteridaceae</taxon>
        <taxon>Parkerioideae</taxon>
        <taxon>Ceratopteris</taxon>
    </lineage>
</organism>
<name>A0A8T2RC34_CERRI</name>
<feature type="transmembrane region" description="Helical" evidence="1">
    <location>
        <begin position="170"/>
        <end position="190"/>
    </location>
</feature>
<dbReference type="EMBL" id="CM035433">
    <property type="protein sequence ID" value="KAH7293342.1"/>
    <property type="molecule type" value="Genomic_DNA"/>
</dbReference>
<dbReference type="Proteomes" id="UP000825935">
    <property type="component" value="Chromosome 28"/>
</dbReference>
<keyword evidence="1" id="KW-1133">Transmembrane helix</keyword>
<feature type="transmembrane region" description="Helical" evidence="1">
    <location>
        <begin position="276"/>
        <end position="295"/>
    </location>
</feature>
<evidence type="ECO:0000256" key="1">
    <source>
        <dbReference type="SAM" id="Phobius"/>
    </source>
</evidence>
<dbReference type="Pfam" id="PF02517">
    <property type="entry name" value="Rce1-like"/>
    <property type="match status" value="1"/>
</dbReference>
<keyword evidence="1" id="KW-0812">Transmembrane</keyword>
<accession>A0A8T2RC34</accession>
<dbReference type="InterPro" id="IPR003675">
    <property type="entry name" value="Rce1/LyrA-like_dom"/>
</dbReference>
<feature type="domain" description="CAAX prenyl protease 2/Lysostaphin resistance protein A-like" evidence="2">
    <location>
        <begin position="219"/>
        <end position="369"/>
    </location>
</feature>
<evidence type="ECO:0000259" key="2">
    <source>
        <dbReference type="Pfam" id="PF02517"/>
    </source>
</evidence>
<feature type="transmembrane region" description="Helical" evidence="1">
    <location>
        <begin position="135"/>
        <end position="158"/>
    </location>
</feature>
<feature type="transmembrane region" description="Helical" evidence="1">
    <location>
        <begin position="335"/>
        <end position="353"/>
    </location>
</feature>
<sequence>MLMQSSLAAHSGRPECTLMQSTEGITFCGASFQLRHICFKQRNGLIIPHTKYSSSRRRSGEFGVVRHKFHIHAANRNPLDGRSDDSEKVKTTDIPSLKVAEVSALENGALLQSRGMMIVETNDQFWEQVDTGLRITYALGVYGAMALIGQTICYFMGIDRMGGLDLSIDAVMQGVGYAVPPVLALLFILDDEVVKKSHPARAIRDVEDAQLMSFWVGLSWWQVMLVVSMAAIAEEFFFRVGIQGGLAHVFLSDDKVRQPLDGITALTGMFPVLAPFAHALAAVLTASITGSILFITSFPQDPKYVVAPVNRSRSSLQNLKQSFAAWYERRQLRRIYSPLLESFLALYIGFEWIQAGNILAPIITHAIYSSLIVGNGVRRIHDQRKKLRERTQCLRDKSMDYSKNEPDERI</sequence>
<protein>
    <recommendedName>
        <fullName evidence="2">CAAX prenyl protease 2/Lysostaphin resistance protein A-like domain-containing protein</fullName>
    </recommendedName>
</protein>
<dbReference type="OMA" id="RSCIRAS"/>